<keyword evidence="5 8" id="KW-0812">Transmembrane</keyword>
<dbReference type="FunFam" id="1.20.1720.10:FF:000004">
    <property type="entry name" value="EmrB/QacA family drug resistance transporter"/>
    <property type="match status" value="1"/>
</dbReference>
<name>A0A5C8USM9_9MICO</name>
<dbReference type="PRINTS" id="PR01036">
    <property type="entry name" value="TCRTETB"/>
</dbReference>
<dbReference type="GO" id="GO:0005886">
    <property type="term" value="C:plasma membrane"/>
    <property type="evidence" value="ECO:0007669"/>
    <property type="project" value="UniProtKB-SubCell"/>
</dbReference>
<evidence type="ECO:0000313" key="10">
    <source>
        <dbReference type="EMBL" id="TXN31594.1"/>
    </source>
</evidence>
<dbReference type="InterPro" id="IPR036259">
    <property type="entry name" value="MFS_trans_sf"/>
</dbReference>
<proteinExistence type="inferred from homology"/>
<evidence type="ECO:0000256" key="2">
    <source>
        <dbReference type="ARBA" id="ARBA00007520"/>
    </source>
</evidence>
<keyword evidence="4" id="KW-1003">Cell membrane</keyword>
<feature type="transmembrane region" description="Helical" evidence="8">
    <location>
        <begin position="31"/>
        <end position="54"/>
    </location>
</feature>
<dbReference type="EMBL" id="VRMG01000005">
    <property type="protein sequence ID" value="TXN31594.1"/>
    <property type="molecule type" value="Genomic_DNA"/>
</dbReference>
<protein>
    <submittedName>
        <fullName evidence="10">MFS transporter</fullName>
    </submittedName>
</protein>
<evidence type="ECO:0000313" key="11">
    <source>
        <dbReference type="Proteomes" id="UP000321379"/>
    </source>
</evidence>
<feature type="transmembrane region" description="Helical" evidence="8">
    <location>
        <begin position="373"/>
        <end position="399"/>
    </location>
</feature>
<keyword evidence="11" id="KW-1185">Reference proteome</keyword>
<dbReference type="AlphaFoldDB" id="A0A5C8USM9"/>
<evidence type="ECO:0000256" key="4">
    <source>
        <dbReference type="ARBA" id="ARBA00022475"/>
    </source>
</evidence>
<dbReference type="Gene3D" id="1.20.1720.10">
    <property type="entry name" value="Multidrug resistance protein D"/>
    <property type="match status" value="1"/>
</dbReference>
<organism evidence="10 11">
    <name type="scientific">Lacisediminihabitans profunda</name>
    <dbReference type="NCBI Taxonomy" id="2594790"/>
    <lineage>
        <taxon>Bacteria</taxon>
        <taxon>Bacillati</taxon>
        <taxon>Actinomycetota</taxon>
        <taxon>Actinomycetes</taxon>
        <taxon>Micrococcales</taxon>
        <taxon>Microbacteriaceae</taxon>
        <taxon>Lacisediminihabitans</taxon>
    </lineage>
</organism>
<feature type="transmembrane region" description="Helical" evidence="8">
    <location>
        <begin position="311"/>
        <end position="333"/>
    </location>
</feature>
<accession>A0A5C8USM9</accession>
<dbReference type="CDD" id="cd17502">
    <property type="entry name" value="MFS_Azr1_MDR_like"/>
    <property type="match status" value="1"/>
</dbReference>
<dbReference type="PROSITE" id="PS50850">
    <property type="entry name" value="MFS"/>
    <property type="match status" value="1"/>
</dbReference>
<dbReference type="InterPro" id="IPR020846">
    <property type="entry name" value="MFS_dom"/>
</dbReference>
<evidence type="ECO:0000256" key="3">
    <source>
        <dbReference type="ARBA" id="ARBA00022448"/>
    </source>
</evidence>
<evidence type="ECO:0000259" key="9">
    <source>
        <dbReference type="PROSITE" id="PS50850"/>
    </source>
</evidence>
<feature type="transmembrane region" description="Helical" evidence="8">
    <location>
        <begin position="247"/>
        <end position="264"/>
    </location>
</feature>
<evidence type="ECO:0000256" key="6">
    <source>
        <dbReference type="ARBA" id="ARBA00022989"/>
    </source>
</evidence>
<keyword evidence="7 8" id="KW-0472">Membrane</keyword>
<feature type="transmembrane region" description="Helical" evidence="8">
    <location>
        <begin position="96"/>
        <end position="117"/>
    </location>
</feature>
<feature type="transmembrane region" description="Helical" evidence="8">
    <location>
        <begin position="452"/>
        <end position="474"/>
    </location>
</feature>
<feature type="domain" description="Major facilitator superfamily (MFS) profile" evidence="9">
    <location>
        <begin position="31"/>
        <end position="481"/>
    </location>
</feature>
<sequence length="489" mass="50949">MLVPHRPAKGQRVSSTVTRADIGFRSERGPILIALMVTTGLVAIDSTILATAVPSIVKDLGGFSEFPWLFSIYLLAQAVSVPVYAKLSDVVGRKPIIFIGIGLFLVGSILCGFAWSMPALIAFRAVQGLGAGAVQPMAITIAGDIYTVAERAKTQAYLASVWAVSSVVGPTLGGVFSQYLTWRWIFFVNVPLCILAVWLLLRSFHEKIEHRAHKVDYLGATLLTVSLSLLILGVLEGGRAWAWNSPQSIGAFVAGGLLLVAFVFAEKRAAEPVLPLWVFSRRLLLTTALVSVGVGAILIGLTSYVPTYLELALGTTPIVAGLALASLTIGWPISAAQSGRLYLRIGFRSTVLIGMTLVVAGAAVLAASSRTPMLAVVAGSCFVIGLGLGLVASPSLIAAQASVPWNERGVVTGTNLFSRSIGSAVGVAIFGAVANAIFAASGGSEKNPATVIAASSSVFISVGVVTLATVVAALTMPRKTVELAEPQQP</sequence>
<feature type="transmembrane region" description="Helical" evidence="8">
    <location>
        <begin position="66"/>
        <end position="84"/>
    </location>
</feature>
<dbReference type="SUPFAM" id="SSF103473">
    <property type="entry name" value="MFS general substrate transporter"/>
    <property type="match status" value="1"/>
</dbReference>
<gene>
    <name evidence="10" type="ORF">FVP33_05790</name>
</gene>
<dbReference type="PANTHER" id="PTHR23501:SF191">
    <property type="entry name" value="VACUOLAR BASIC AMINO ACID TRANSPORTER 4"/>
    <property type="match status" value="1"/>
</dbReference>
<feature type="transmembrane region" description="Helical" evidence="8">
    <location>
        <begin position="156"/>
        <end position="176"/>
    </location>
</feature>
<dbReference type="GO" id="GO:0022857">
    <property type="term" value="F:transmembrane transporter activity"/>
    <property type="evidence" value="ECO:0007669"/>
    <property type="project" value="InterPro"/>
</dbReference>
<dbReference type="InterPro" id="IPR011701">
    <property type="entry name" value="MFS"/>
</dbReference>
<feature type="transmembrane region" description="Helical" evidence="8">
    <location>
        <begin position="284"/>
        <end position="305"/>
    </location>
</feature>
<reference evidence="10 11" key="1">
    <citation type="submission" date="2019-08" db="EMBL/GenBank/DDBJ databases">
        <title>Bacterial whole genome sequence for Glaciihabitans sp. CHu50b-6-2.</title>
        <authorList>
            <person name="Jin L."/>
        </authorList>
    </citation>
    <scope>NUCLEOTIDE SEQUENCE [LARGE SCALE GENOMIC DNA]</scope>
    <source>
        <strain evidence="10 11">CHu50b-6-2</strain>
    </source>
</reference>
<dbReference type="Proteomes" id="UP000321379">
    <property type="component" value="Unassembled WGS sequence"/>
</dbReference>
<feature type="transmembrane region" description="Helical" evidence="8">
    <location>
        <begin position="215"/>
        <end position="235"/>
    </location>
</feature>
<comment type="similarity">
    <text evidence="2">Belongs to the major facilitator superfamily. TCR/Tet family.</text>
</comment>
<feature type="transmembrane region" description="Helical" evidence="8">
    <location>
        <begin position="345"/>
        <end position="367"/>
    </location>
</feature>
<keyword evidence="3" id="KW-0813">Transport</keyword>
<keyword evidence="6 8" id="KW-1133">Transmembrane helix</keyword>
<comment type="caution">
    <text evidence="10">The sequence shown here is derived from an EMBL/GenBank/DDBJ whole genome shotgun (WGS) entry which is preliminary data.</text>
</comment>
<comment type="subcellular location">
    <subcellularLocation>
        <location evidence="1">Cell inner membrane</location>
        <topology evidence="1">Multi-pass membrane protein</topology>
    </subcellularLocation>
</comment>
<feature type="transmembrane region" description="Helical" evidence="8">
    <location>
        <begin position="420"/>
        <end position="440"/>
    </location>
</feature>
<dbReference type="Gene3D" id="1.20.1250.20">
    <property type="entry name" value="MFS general substrate transporter like domains"/>
    <property type="match status" value="1"/>
</dbReference>
<evidence type="ECO:0000256" key="1">
    <source>
        <dbReference type="ARBA" id="ARBA00004429"/>
    </source>
</evidence>
<dbReference type="Pfam" id="PF07690">
    <property type="entry name" value="MFS_1"/>
    <property type="match status" value="1"/>
</dbReference>
<evidence type="ECO:0000256" key="7">
    <source>
        <dbReference type="ARBA" id="ARBA00023136"/>
    </source>
</evidence>
<dbReference type="PANTHER" id="PTHR23501">
    <property type="entry name" value="MAJOR FACILITATOR SUPERFAMILY"/>
    <property type="match status" value="1"/>
</dbReference>
<evidence type="ECO:0000256" key="8">
    <source>
        <dbReference type="SAM" id="Phobius"/>
    </source>
</evidence>
<feature type="transmembrane region" description="Helical" evidence="8">
    <location>
        <begin position="129"/>
        <end position="149"/>
    </location>
</feature>
<feature type="transmembrane region" description="Helical" evidence="8">
    <location>
        <begin position="182"/>
        <end position="203"/>
    </location>
</feature>
<evidence type="ECO:0000256" key="5">
    <source>
        <dbReference type="ARBA" id="ARBA00022692"/>
    </source>
</evidence>